<dbReference type="OrthoDB" id="9806926at2"/>
<keyword evidence="7 9" id="KW-1133">Transmembrane helix</keyword>
<accession>A0A2A9E285</accession>
<dbReference type="GO" id="GO:0005283">
    <property type="term" value="F:amino acid:sodium symporter activity"/>
    <property type="evidence" value="ECO:0007669"/>
    <property type="project" value="InterPro"/>
</dbReference>
<dbReference type="Pfam" id="PF01235">
    <property type="entry name" value="Na_Ala_symp"/>
    <property type="match status" value="1"/>
</dbReference>
<keyword evidence="12" id="KW-1185">Reference proteome</keyword>
<dbReference type="NCBIfam" id="TIGR00835">
    <property type="entry name" value="agcS"/>
    <property type="match status" value="1"/>
</dbReference>
<feature type="transmembrane region" description="Helical" evidence="9">
    <location>
        <begin position="412"/>
        <end position="434"/>
    </location>
</feature>
<evidence type="ECO:0000256" key="2">
    <source>
        <dbReference type="ARBA" id="ARBA00009261"/>
    </source>
</evidence>
<reference evidence="11 12" key="1">
    <citation type="submission" date="2017-10" db="EMBL/GenBank/DDBJ databases">
        <title>Sequencing the genomes of 1000 actinobacteria strains.</title>
        <authorList>
            <person name="Klenk H.-P."/>
        </authorList>
    </citation>
    <scope>NUCLEOTIDE SEQUENCE [LARGE SCALE GENOMIC DNA]</scope>
    <source>
        <strain evidence="11 12">DSM 18966</strain>
    </source>
</reference>
<evidence type="ECO:0000256" key="3">
    <source>
        <dbReference type="ARBA" id="ARBA00022448"/>
    </source>
</evidence>
<feature type="transmembrane region" description="Helical" evidence="9">
    <location>
        <begin position="304"/>
        <end position="329"/>
    </location>
</feature>
<evidence type="ECO:0000256" key="10">
    <source>
        <dbReference type="SAM" id="MobiDB-lite"/>
    </source>
</evidence>
<organism evidence="11 12">
    <name type="scientific">Sanguibacter antarcticus</name>
    <dbReference type="NCBI Taxonomy" id="372484"/>
    <lineage>
        <taxon>Bacteria</taxon>
        <taxon>Bacillati</taxon>
        <taxon>Actinomycetota</taxon>
        <taxon>Actinomycetes</taxon>
        <taxon>Micrococcales</taxon>
        <taxon>Sanguibacteraceae</taxon>
        <taxon>Sanguibacter</taxon>
    </lineage>
</organism>
<dbReference type="PRINTS" id="PR00175">
    <property type="entry name" value="NAALASMPORT"/>
</dbReference>
<name>A0A2A9E285_9MICO</name>
<keyword evidence="5 9" id="KW-0812">Transmembrane</keyword>
<feature type="transmembrane region" description="Helical" evidence="9">
    <location>
        <begin position="182"/>
        <end position="201"/>
    </location>
</feature>
<dbReference type="FunFam" id="1.20.1740.10:FF:000004">
    <property type="entry name" value="Sodium:alanine symporter family protein"/>
    <property type="match status" value="1"/>
</dbReference>
<keyword evidence="8 9" id="KW-0472">Membrane</keyword>
<evidence type="ECO:0000256" key="6">
    <source>
        <dbReference type="ARBA" id="ARBA00022847"/>
    </source>
</evidence>
<dbReference type="EMBL" id="PDJG01000001">
    <property type="protein sequence ID" value="PFG32691.1"/>
    <property type="molecule type" value="Genomic_DNA"/>
</dbReference>
<keyword evidence="3 9" id="KW-0813">Transport</keyword>
<feature type="transmembrane region" description="Helical" evidence="9">
    <location>
        <begin position="380"/>
        <end position="406"/>
    </location>
</feature>
<evidence type="ECO:0000256" key="5">
    <source>
        <dbReference type="ARBA" id="ARBA00022692"/>
    </source>
</evidence>
<proteinExistence type="inferred from homology"/>
<feature type="transmembrane region" description="Helical" evidence="9">
    <location>
        <begin position="16"/>
        <end position="34"/>
    </location>
</feature>
<dbReference type="RefSeq" id="WP_098454024.1">
    <property type="nucleotide sequence ID" value="NZ_PDJG01000001.1"/>
</dbReference>
<evidence type="ECO:0000313" key="12">
    <source>
        <dbReference type="Proteomes" id="UP000225548"/>
    </source>
</evidence>
<feature type="transmembrane region" description="Helical" evidence="9">
    <location>
        <begin position="141"/>
        <end position="162"/>
    </location>
</feature>
<evidence type="ECO:0000256" key="1">
    <source>
        <dbReference type="ARBA" id="ARBA00004651"/>
    </source>
</evidence>
<feature type="transmembrane region" description="Helical" evidence="9">
    <location>
        <begin position="208"/>
        <end position="231"/>
    </location>
</feature>
<dbReference type="GO" id="GO:0005886">
    <property type="term" value="C:plasma membrane"/>
    <property type="evidence" value="ECO:0007669"/>
    <property type="project" value="UniProtKB-SubCell"/>
</dbReference>
<dbReference type="AlphaFoldDB" id="A0A2A9E285"/>
<sequence>MDDIKTGIIDPLSNALYTYVLIYLLVGAGIWFTVRTRAVQVRLVRQMLTVVLGSRGDSEGGISSFQAFCVGLASRVGTGNIVGVAIALTLGGPGAIFWMWVVALLGMATAFIEATLGQLFKVRNDDGSFRGGPAYYIQTGLGSRPFAVLFAVLLVFAFGFAFNMVQANTIGDALSSGHGVSTAWTAIGLMALAAPVLFGGVRRIATVAGVLLPIMAGAYVLLAVVVVALHATEVPGVVRQIIESALGIDEAVAGTAGGILAAMLNGVKRGLFSNEAGMGSAPNTAATATVDHPVKQGLVQSLGVFVDTMVVCSATAFMILVAGPAVYAPGTTTDAAGSALTTSAVAASLGSWTTPLMTVLIFVFAFSSVLGNYSYAEVNLAFLGVHGGGLTVLRVLVLVAVGAGALLSLETVWALADVAMAFMAIVNLVSITLLGRWALGALRDYESQVRAGARDGTRRTGRFVSSGNPHMPGDLPGDIWAERTATAER</sequence>
<feature type="transmembrane region" description="Helical" evidence="9">
    <location>
        <begin position="96"/>
        <end position="120"/>
    </location>
</feature>
<dbReference type="PROSITE" id="PS00873">
    <property type="entry name" value="NA_ALANINE_SYMP"/>
    <property type="match status" value="1"/>
</dbReference>
<dbReference type="PANTHER" id="PTHR30330">
    <property type="entry name" value="AGSS FAMILY TRANSPORTER, SODIUM-ALANINE"/>
    <property type="match status" value="1"/>
</dbReference>
<feature type="transmembrane region" description="Helical" evidence="9">
    <location>
        <begin position="251"/>
        <end position="267"/>
    </location>
</feature>
<feature type="region of interest" description="Disordered" evidence="10">
    <location>
        <begin position="456"/>
        <end position="475"/>
    </location>
</feature>
<evidence type="ECO:0000256" key="8">
    <source>
        <dbReference type="ARBA" id="ARBA00023136"/>
    </source>
</evidence>
<gene>
    <name evidence="11" type="ORF">ATL42_0535</name>
</gene>
<evidence type="ECO:0000256" key="9">
    <source>
        <dbReference type="RuleBase" id="RU363064"/>
    </source>
</evidence>
<keyword evidence="6 9" id="KW-0769">Symport</keyword>
<dbReference type="PANTHER" id="PTHR30330:SF1">
    <property type="entry name" value="AMINO-ACID CARRIER PROTEIN ALST"/>
    <property type="match status" value="1"/>
</dbReference>
<comment type="similarity">
    <text evidence="2 9">Belongs to the alanine or glycine:cation symporter (AGCS) (TC 2.A.25) family.</text>
</comment>
<protein>
    <submittedName>
        <fullName evidence="11">AGCS family alanine or glycine:cation symporter</fullName>
    </submittedName>
</protein>
<evidence type="ECO:0000256" key="7">
    <source>
        <dbReference type="ARBA" id="ARBA00022989"/>
    </source>
</evidence>
<feature type="transmembrane region" description="Helical" evidence="9">
    <location>
        <begin position="65"/>
        <end position="90"/>
    </location>
</feature>
<evidence type="ECO:0000256" key="4">
    <source>
        <dbReference type="ARBA" id="ARBA00022475"/>
    </source>
</evidence>
<comment type="subcellular location">
    <subcellularLocation>
        <location evidence="1 9">Cell membrane</location>
        <topology evidence="1 9">Multi-pass membrane protein</topology>
    </subcellularLocation>
</comment>
<dbReference type="InterPro" id="IPR001463">
    <property type="entry name" value="Na/Ala_symport"/>
</dbReference>
<dbReference type="Gene3D" id="1.20.1740.10">
    <property type="entry name" value="Amino acid/polyamine transporter I"/>
    <property type="match status" value="1"/>
</dbReference>
<keyword evidence="4 9" id="KW-1003">Cell membrane</keyword>
<comment type="caution">
    <text evidence="11">The sequence shown here is derived from an EMBL/GenBank/DDBJ whole genome shotgun (WGS) entry which is preliminary data.</text>
</comment>
<feature type="transmembrane region" description="Helical" evidence="9">
    <location>
        <begin position="349"/>
        <end position="373"/>
    </location>
</feature>
<evidence type="ECO:0000313" key="11">
    <source>
        <dbReference type="EMBL" id="PFG32691.1"/>
    </source>
</evidence>
<dbReference type="Proteomes" id="UP000225548">
    <property type="component" value="Unassembled WGS sequence"/>
</dbReference>